<name>A0A6A1TQ75_NEOGA</name>
<evidence type="ECO:0000313" key="1">
    <source>
        <dbReference type="EMBL" id="KAB1086376.1"/>
    </source>
</evidence>
<protein>
    <submittedName>
        <fullName evidence="1">Uncharacterized protein</fullName>
    </submittedName>
</protein>
<proteinExistence type="predicted"/>
<evidence type="ECO:0000313" key="2">
    <source>
        <dbReference type="Proteomes" id="UP000386575"/>
    </source>
</evidence>
<dbReference type="Proteomes" id="UP000386575">
    <property type="component" value="Unassembled WGS sequence"/>
</dbReference>
<dbReference type="EMBL" id="VZUL01000002">
    <property type="protein sequence ID" value="KAB1086376.1"/>
    <property type="molecule type" value="Genomic_DNA"/>
</dbReference>
<dbReference type="RefSeq" id="WP_151041811.1">
    <property type="nucleotide sequence ID" value="NZ_VZUL01000002.1"/>
</dbReference>
<gene>
    <name evidence="1" type="ORF">F4V91_07995</name>
</gene>
<organism evidence="1 2">
    <name type="scientific">Neorhizobium galegae</name>
    <name type="common">Rhizobium galegae</name>
    <dbReference type="NCBI Taxonomy" id="399"/>
    <lineage>
        <taxon>Bacteria</taxon>
        <taxon>Pseudomonadati</taxon>
        <taxon>Pseudomonadota</taxon>
        <taxon>Alphaproteobacteria</taxon>
        <taxon>Hyphomicrobiales</taxon>
        <taxon>Rhizobiaceae</taxon>
        <taxon>Rhizobium/Agrobacterium group</taxon>
        <taxon>Neorhizobium</taxon>
    </lineage>
</organism>
<dbReference type="AlphaFoldDB" id="A0A6A1TQ75"/>
<comment type="caution">
    <text evidence="1">The sequence shown here is derived from an EMBL/GenBank/DDBJ whole genome shotgun (WGS) entry which is preliminary data.</text>
</comment>
<reference evidence="1 2" key="1">
    <citation type="submission" date="2019-09" db="EMBL/GenBank/DDBJ databases">
        <title>Genome sequencing of Ng87 strain.</title>
        <authorList>
            <person name="Karasev E.S."/>
            <person name="Andronov E."/>
        </authorList>
    </citation>
    <scope>NUCLEOTIDE SEQUENCE [LARGE SCALE GENOMIC DNA]</scope>
    <source>
        <strain evidence="1 2">Ng87</strain>
    </source>
</reference>
<sequence>MSKKEKDITTDQLLDAVVHMNLAHSAAIMTLVKTLEQSGMMTAEGYGHNLRLASAAMASKGQVGAAGLLDDLADLMSREEKTHQ</sequence>
<accession>A0A6A1TQ75</accession>